<keyword evidence="6 9" id="KW-0804">Transcription</keyword>
<dbReference type="InterPro" id="IPR044835">
    <property type="entry name" value="ARF_plant"/>
</dbReference>
<evidence type="ECO:0000256" key="9">
    <source>
        <dbReference type="RuleBase" id="RU004561"/>
    </source>
</evidence>
<dbReference type="AlphaFoldDB" id="A0A7J7HT38"/>
<comment type="subcellular location">
    <subcellularLocation>
        <location evidence="1 9">Nucleus</location>
    </subcellularLocation>
</comment>
<dbReference type="Pfam" id="PF02309">
    <property type="entry name" value="AUX_IAA"/>
    <property type="match status" value="1"/>
</dbReference>
<keyword evidence="8 9" id="KW-0927">Auxin signaling pathway</keyword>
<dbReference type="GO" id="GO:0005634">
    <property type="term" value="C:nucleus"/>
    <property type="evidence" value="ECO:0007669"/>
    <property type="project" value="UniProtKB-SubCell"/>
</dbReference>
<evidence type="ECO:0000256" key="2">
    <source>
        <dbReference type="ARBA" id="ARBA00007853"/>
    </source>
</evidence>
<dbReference type="PANTHER" id="PTHR31384:SF10">
    <property type="entry name" value="AUXIN RESPONSE FACTOR 5"/>
    <property type="match status" value="1"/>
</dbReference>
<evidence type="ECO:0000256" key="4">
    <source>
        <dbReference type="ARBA" id="ARBA00023015"/>
    </source>
</evidence>
<keyword evidence="5 9" id="KW-0238">DNA-binding</keyword>
<comment type="caution">
    <text evidence="12">The sequence shown here is derived from an EMBL/GenBank/DDBJ whole genome shotgun (WGS) entry which is preliminary data.</text>
</comment>
<dbReference type="FunFam" id="2.40.330.10:FF:000001">
    <property type="entry name" value="Auxin response factor"/>
    <property type="match status" value="1"/>
</dbReference>
<keyword evidence="7 9" id="KW-0539">Nucleus</keyword>
<sequence length="956" mass="105761">MGKAKMGESGHHMGSVEDKVKTRGLVSGAHTLLEDMKLLKEMQDHSGVRKLINSELWHACAGPLVTLPQVGSLVYYFPQGHSEQVAVSTNRTATSHIPNYPNLQSQLLCQVHNVTLHADKETDEIYAQMSLQPVSSEKDVFPIPDFGLKPSKHPTEFFCKTLTASDTSTHGGFSVPRRAAEKLFPPLDYSMQPPTQELVVRDLHDNTWTFRHIYRGQPKRHLLTTGWSMFVGAKRLRAGDAVLFIRDEKSQLLLGVRRANRQQTALPSSVLSADSMHIGVLAAAAHAAANRSPFTIFYNPRACPSEFVVPLVKYRKSVYGTQLAVGMRFGMMFETEESGKRRYMGSIVGISELDPLRWPGSKWRNLQVEWDETGCGEKQKRVSPWEIETPESLFIFPSLTSSFKRPLQSGFFGEQNEWESLAKRPFIRVPENLTGDLPYPPSISSLWSEQLIKMLIKPSANNPGTVAPIQDSAAKGSSLQEATTMTQVMTKQRPQVIPPDNILSESENRPQIHLDQSNPINPNFAQLQAPEKLGNQLPYGSSTQVSKVEPILSSAQLSQLTSTGPCNEDKLASNTTIPQNLVNQLTFLNQNHCLSQLQTSPWLMQSQFESLAAHPQQLDAHQLECTNFNGLIPYPDMNDWNLNAAILRSPGPSSVFGKQESSVVFSETVKPTVTSVGHETWDHQLNTLRCLSQTTQFAPLPQQDLYSLQCRSNPNGLKDLSDESHNQSDIYSCLNFDGSNGGSTVIDPSVSSVTILDEFCTSKDGAFQNPSDYLIGNFSSSQDVQSQITSASLADSRAFSLQEFPDSSGGASSSNVDFDDSGLLQNNAWQQVAPPVRTYTKIQKAGSVGRSIDVSSFKNYDELLSAIECMFGLEGLLNDRGSGWKLVYVDFENDVLLVGDDPWEEFISCVRCIRILSPSEVQKMSEEGMQLLNNTANMQGTTVLISESGRAWDAPN</sequence>
<dbReference type="SUPFAM" id="SSF101936">
    <property type="entry name" value="DNA-binding pseudobarrel domain"/>
    <property type="match status" value="1"/>
</dbReference>
<dbReference type="Gene3D" id="3.10.20.90">
    <property type="entry name" value="Phosphatidylinositol 3-kinase Catalytic Subunit, Chain A, domain 1"/>
    <property type="match status" value="1"/>
</dbReference>
<dbReference type="InterPro" id="IPR053793">
    <property type="entry name" value="PB1-like"/>
</dbReference>
<dbReference type="SMART" id="SM01019">
    <property type="entry name" value="B3"/>
    <property type="match status" value="1"/>
</dbReference>
<dbReference type="InterPro" id="IPR010525">
    <property type="entry name" value="ARF_dom"/>
</dbReference>
<feature type="domain" description="PB1" evidence="11">
    <location>
        <begin position="837"/>
        <end position="920"/>
    </location>
</feature>
<feature type="domain" description="TF-B3" evidence="10">
    <location>
        <begin position="158"/>
        <end position="260"/>
    </location>
</feature>
<reference evidence="13" key="1">
    <citation type="journal article" date="2020" name="Nat. Commun.">
        <title>Genome assembly of wild tea tree DASZ reveals pedigree and selection history of tea varieties.</title>
        <authorList>
            <person name="Zhang W."/>
            <person name="Zhang Y."/>
            <person name="Qiu H."/>
            <person name="Guo Y."/>
            <person name="Wan H."/>
            <person name="Zhang X."/>
            <person name="Scossa F."/>
            <person name="Alseekh S."/>
            <person name="Zhang Q."/>
            <person name="Wang P."/>
            <person name="Xu L."/>
            <person name="Schmidt M.H."/>
            <person name="Jia X."/>
            <person name="Li D."/>
            <person name="Zhu A."/>
            <person name="Guo F."/>
            <person name="Chen W."/>
            <person name="Ni D."/>
            <person name="Usadel B."/>
            <person name="Fernie A.R."/>
            <person name="Wen W."/>
        </authorList>
    </citation>
    <scope>NUCLEOTIDE SEQUENCE [LARGE SCALE GENOMIC DNA]</scope>
    <source>
        <strain evidence="13">cv. G240</strain>
    </source>
</reference>
<dbReference type="Gene3D" id="2.30.30.1040">
    <property type="match status" value="1"/>
</dbReference>
<comment type="similarity">
    <text evidence="2 9">Belongs to the ARF family.</text>
</comment>
<organism evidence="12 13">
    <name type="scientific">Camellia sinensis</name>
    <name type="common">Tea plant</name>
    <name type="synonym">Thea sinensis</name>
    <dbReference type="NCBI Taxonomy" id="4442"/>
    <lineage>
        <taxon>Eukaryota</taxon>
        <taxon>Viridiplantae</taxon>
        <taxon>Streptophyta</taxon>
        <taxon>Embryophyta</taxon>
        <taxon>Tracheophyta</taxon>
        <taxon>Spermatophyta</taxon>
        <taxon>Magnoliopsida</taxon>
        <taxon>eudicotyledons</taxon>
        <taxon>Gunneridae</taxon>
        <taxon>Pentapetalae</taxon>
        <taxon>asterids</taxon>
        <taxon>Ericales</taxon>
        <taxon>Theaceae</taxon>
        <taxon>Camellia</taxon>
    </lineage>
</organism>
<evidence type="ECO:0000256" key="1">
    <source>
        <dbReference type="ARBA" id="ARBA00004123"/>
    </source>
</evidence>
<evidence type="ECO:0000256" key="3">
    <source>
        <dbReference type="ARBA" id="ARBA00022473"/>
    </source>
</evidence>
<dbReference type="Gene3D" id="2.40.330.10">
    <property type="entry name" value="DNA-binding pseudobarrel domain"/>
    <property type="match status" value="1"/>
</dbReference>
<dbReference type="GO" id="GO:0003677">
    <property type="term" value="F:DNA binding"/>
    <property type="evidence" value="ECO:0007669"/>
    <property type="project" value="UniProtKB-KW"/>
</dbReference>
<dbReference type="FunFam" id="2.30.30.1040:FF:000001">
    <property type="entry name" value="Auxin response factor"/>
    <property type="match status" value="1"/>
</dbReference>
<proteinExistence type="inferred from homology"/>
<keyword evidence="3" id="KW-0217">Developmental protein</keyword>
<protein>
    <recommendedName>
        <fullName evidence="9">Auxin response factor</fullName>
    </recommendedName>
</protein>
<evidence type="ECO:0000256" key="7">
    <source>
        <dbReference type="ARBA" id="ARBA00023242"/>
    </source>
</evidence>
<evidence type="ECO:0000256" key="5">
    <source>
        <dbReference type="ARBA" id="ARBA00023125"/>
    </source>
</evidence>
<dbReference type="Proteomes" id="UP000593564">
    <property type="component" value="Unassembled WGS sequence"/>
</dbReference>
<evidence type="ECO:0000313" key="13">
    <source>
        <dbReference type="Proteomes" id="UP000593564"/>
    </source>
</evidence>
<dbReference type="InterPro" id="IPR003340">
    <property type="entry name" value="B3_DNA-bd"/>
</dbReference>
<dbReference type="Pfam" id="PF06507">
    <property type="entry name" value="ARF_AD"/>
    <property type="match status" value="1"/>
</dbReference>
<evidence type="ECO:0000313" key="12">
    <source>
        <dbReference type="EMBL" id="KAF5956013.1"/>
    </source>
</evidence>
<dbReference type="EMBL" id="JACBKZ010000003">
    <property type="protein sequence ID" value="KAF5956013.1"/>
    <property type="molecule type" value="Genomic_DNA"/>
</dbReference>
<dbReference type="SUPFAM" id="SSF54277">
    <property type="entry name" value="CAD &amp; PB1 domains"/>
    <property type="match status" value="1"/>
</dbReference>
<name>A0A7J7HT38_CAMSI</name>
<reference evidence="12 13" key="2">
    <citation type="submission" date="2020-07" db="EMBL/GenBank/DDBJ databases">
        <title>Genome assembly of wild tea tree DASZ reveals pedigree and selection history of tea varieties.</title>
        <authorList>
            <person name="Zhang W."/>
        </authorList>
    </citation>
    <scope>NUCLEOTIDE SEQUENCE [LARGE SCALE GENOMIC DNA]</scope>
    <source>
        <strain evidence="13">cv. G240</strain>
        <tissue evidence="12">Leaf</tissue>
    </source>
</reference>
<dbReference type="InterPro" id="IPR033389">
    <property type="entry name" value="AUX/IAA_dom"/>
</dbReference>
<dbReference type="CDD" id="cd10017">
    <property type="entry name" value="B3_DNA"/>
    <property type="match status" value="1"/>
</dbReference>
<accession>A0A7J7HT38</accession>
<dbReference type="PROSITE" id="PS51745">
    <property type="entry name" value="PB1"/>
    <property type="match status" value="1"/>
</dbReference>
<dbReference type="GO" id="GO:0006355">
    <property type="term" value="P:regulation of DNA-templated transcription"/>
    <property type="evidence" value="ECO:0007669"/>
    <property type="project" value="InterPro"/>
</dbReference>
<evidence type="ECO:0000256" key="8">
    <source>
        <dbReference type="ARBA" id="ARBA00023294"/>
    </source>
</evidence>
<dbReference type="GO" id="GO:0009734">
    <property type="term" value="P:auxin-activated signaling pathway"/>
    <property type="evidence" value="ECO:0007669"/>
    <property type="project" value="UniProtKB-KW"/>
</dbReference>
<gene>
    <name evidence="12" type="ORF">HYC85_008869</name>
</gene>
<dbReference type="PANTHER" id="PTHR31384">
    <property type="entry name" value="AUXIN RESPONSE FACTOR 4-RELATED"/>
    <property type="match status" value="1"/>
</dbReference>
<keyword evidence="13" id="KW-1185">Reference proteome</keyword>
<dbReference type="PROSITE" id="PS50863">
    <property type="entry name" value="B3"/>
    <property type="match status" value="1"/>
</dbReference>
<comment type="function">
    <text evidence="9">Auxin response factors (ARFs) are transcriptional factors that bind specifically to the DNA sequence 5'-TGTCTC-3' found in the auxin-responsive promoter elements (AuxREs).</text>
</comment>
<evidence type="ECO:0000256" key="6">
    <source>
        <dbReference type="ARBA" id="ARBA00023163"/>
    </source>
</evidence>
<keyword evidence="4 9" id="KW-0805">Transcription regulation</keyword>
<evidence type="ECO:0000259" key="10">
    <source>
        <dbReference type="PROSITE" id="PS50863"/>
    </source>
</evidence>
<dbReference type="Pfam" id="PF02362">
    <property type="entry name" value="B3"/>
    <property type="match status" value="1"/>
</dbReference>
<dbReference type="InterPro" id="IPR015300">
    <property type="entry name" value="DNA-bd_pseudobarrel_sf"/>
</dbReference>
<dbReference type="FunFam" id="3.10.20.90:FF:000047">
    <property type="entry name" value="Auxin response factor"/>
    <property type="match status" value="1"/>
</dbReference>
<evidence type="ECO:0000259" key="11">
    <source>
        <dbReference type="PROSITE" id="PS51745"/>
    </source>
</evidence>
<comment type="subunit">
    <text evidence="9">Homodimers and heterodimers.</text>
</comment>